<evidence type="ECO:0000256" key="1">
    <source>
        <dbReference type="SAM" id="MobiDB-lite"/>
    </source>
</evidence>
<comment type="caution">
    <text evidence="2">The sequence shown here is derived from an EMBL/GenBank/DDBJ whole genome shotgun (WGS) entry which is preliminary data.</text>
</comment>
<evidence type="ECO:0000313" key="2">
    <source>
        <dbReference type="EMBL" id="KAK3006241.1"/>
    </source>
</evidence>
<keyword evidence="3" id="KW-1185">Reference proteome</keyword>
<dbReference type="EMBL" id="JAVXUP010002018">
    <property type="protein sequence ID" value="KAK3006241.1"/>
    <property type="molecule type" value="Genomic_DNA"/>
</dbReference>
<dbReference type="PANTHER" id="PTHR34569">
    <property type="entry name" value="EXPRESSED PROTEIN"/>
    <property type="match status" value="1"/>
</dbReference>
<proteinExistence type="predicted"/>
<dbReference type="PANTHER" id="PTHR34569:SF2">
    <property type="entry name" value="EXPRESSED PROTEIN"/>
    <property type="match status" value="1"/>
</dbReference>
<evidence type="ECO:0000313" key="3">
    <source>
        <dbReference type="Proteomes" id="UP001188597"/>
    </source>
</evidence>
<dbReference type="AlphaFoldDB" id="A0AA89AMT3"/>
<name>A0AA89AMT3_9ASTE</name>
<dbReference type="Proteomes" id="UP001188597">
    <property type="component" value="Unassembled WGS sequence"/>
</dbReference>
<feature type="region of interest" description="Disordered" evidence="1">
    <location>
        <begin position="30"/>
        <end position="59"/>
    </location>
</feature>
<organism evidence="2 3">
    <name type="scientific">Escallonia herrerae</name>
    <dbReference type="NCBI Taxonomy" id="1293975"/>
    <lineage>
        <taxon>Eukaryota</taxon>
        <taxon>Viridiplantae</taxon>
        <taxon>Streptophyta</taxon>
        <taxon>Embryophyta</taxon>
        <taxon>Tracheophyta</taxon>
        <taxon>Spermatophyta</taxon>
        <taxon>Magnoliopsida</taxon>
        <taxon>eudicotyledons</taxon>
        <taxon>Gunneridae</taxon>
        <taxon>Pentapetalae</taxon>
        <taxon>asterids</taxon>
        <taxon>campanulids</taxon>
        <taxon>Escalloniales</taxon>
        <taxon>Escalloniaceae</taxon>
        <taxon>Escallonia</taxon>
    </lineage>
</organism>
<protein>
    <submittedName>
        <fullName evidence="2">Uncharacterized protein</fullName>
    </submittedName>
</protein>
<reference evidence="2" key="1">
    <citation type="submission" date="2022-12" db="EMBL/GenBank/DDBJ databases">
        <title>Draft genome assemblies for two species of Escallonia (Escalloniales).</title>
        <authorList>
            <person name="Chanderbali A."/>
            <person name="Dervinis C."/>
            <person name="Anghel I."/>
            <person name="Soltis D."/>
            <person name="Soltis P."/>
            <person name="Zapata F."/>
        </authorList>
    </citation>
    <scope>NUCLEOTIDE SEQUENCE</scope>
    <source>
        <strain evidence="2">UCBG64.0493</strain>
        <tissue evidence="2">Leaf</tissue>
    </source>
</reference>
<gene>
    <name evidence="2" type="ORF">RJ639_016468</name>
</gene>
<sequence>MTTPKTTLRRRNSISTSVVIPAKFTLPIKPHHHHTSSFHATATTGTTTTSSSSSSSASSFQSFPSADFELLSIRPTSYTSLKDLLPSAAAVQSPTAPAASQSGYEITIRNRLVKQAAWAYLQPMSTSPDSAGQGFLHRLWVRISGAGLFRFFDRVVTRAFDWMLRVIRVRTSR</sequence>
<accession>A0AA89AMT3</accession>
<feature type="compositionally biased region" description="Low complexity" evidence="1">
    <location>
        <begin position="37"/>
        <end position="59"/>
    </location>
</feature>